<evidence type="ECO:0000256" key="1">
    <source>
        <dbReference type="SAM" id="MobiDB-lite"/>
    </source>
</evidence>
<reference evidence="2" key="1">
    <citation type="journal article" date="2008" name="Genome Biol.">
        <title>The genome sequence of the model ascomycete fungus Podospora anserina.</title>
        <authorList>
            <person name="Espagne E."/>
            <person name="Lespinet O."/>
            <person name="Malagnac F."/>
            <person name="Da Silva C."/>
            <person name="Jaillon O."/>
            <person name="Porcel B.M."/>
            <person name="Couloux A."/>
            <person name="Aury J.-M."/>
            <person name="Segurens B."/>
            <person name="Poulain J."/>
            <person name="Anthouard V."/>
            <person name="Grossetete S."/>
            <person name="Khalili H."/>
            <person name="Coppin E."/>
            <person name="Dequard-Chablat M."/>
            <person name="Picard M."/>
            <person name="Contamine V."/>
            <person name="Arnaise S."/>
            <person name="Bourdais A."/>
            <person name="Berteaux-Lecellier V."/>
            <person name="Gautheret D."/>
            <person name="de Vries R.P."/>
            <person name="Battaglia E."/>
            <person name="Coutinho P.M."/>
            <person name="Danchin E.G.J."/>
            <person name="Henrissat B."/>
            <person name="El Khoury R."/>
            <person name="Sainsard-Chanet A."/>
            <person name="Boivin A."/>
            <person name="Pinan-Lucarre B."/>
            <person name="Sellem C.H."/>
            <person name="Debuchy R."/>
            <person name="Wincker P."/>
            <person name="Weissenbach J."/>
            <person name="Silar P."/>
        </authorList>
    </citation>
    <scope>NUCLEOTIDE SEQUENCE [LARGE SCALE GENOMIC DNA]</scope>
    <source>
        <strain evidence="2">S mat+</strain>
    </source>
</reference>
<dbReference type="KEGG" id="pan:PODANSg7110"/>
<dbReference type="RefSeq" id="XP_001910073.1">
    <property type="nucleotide sequence ID" value="XM_001910038.1"/>
</dbReference>
<dbReference type="VEuPathDB" id="FungiDB:PODANS_6_5762"/>
<organism evidence="2">
    <name type="scientific">Podospora anserina (strain S / ATCC MYA-4624 / DSM 980 / FGSC 10383)</name>
    <name type="common">Pleurage anserina</name>
    <dbReference type="NCBI Taxonomy" id="515849"/>
    <lineage>
        <taxon>Eukaryota</taxon>
        <taxon>Fungi</taxon>
        <taxon>Dikarya</taxon>
        <taxon>Ascomycota</taxon>
        <taxon>Pezizomycotina</taxon>
        <taxon>Sordariomycetes</taxon>
        <taxon>Sordariomycetidae</taxon>
        <taxon>Sordariales</taxon>
        <taxon>Podosporaceae</taxon>
        <taxon>Podospora</taxon>
        <taxon>Podospora anserina</taxon>
    </lineage>
</organism>
<feature type="compositionally biased region" description="Acidic residues" evidence="1">
    <location>
        <begin position="23"/>
        <end position="37"/>
    </location>
</feature>
<dbReference type="AlphaFoldDB" id="B2B272"/>
<dbReference type="EMBL" id="CU638744">
    <property type="protein sequence ID" value="CAP71207.1"/>
    <property type="molecule type" value="Genomic_DNA"/>
</dbReference>
<reference evidence="2" key="2">
    <citation type="submission" date="2008-07" db="EMBL/GenBank/DDBJ databases">
        <authorList>
            <person name="Genoscope - CEA"/>
        </authorList>
    </citation>
    <scope>NUCLEOTIDE SEQUENCE</scope>
    <source>
        <strain evidence="2">S mat+</strain>
    </source>
</reference>
<sequence length="120" mass="13958">MTRPDGPGRVDNVDGTDEPTPIDGDDGCENIDDLTDLEAEKERDEEQKRKAEEEDKKKEEEKKDEEKNDSFLFGQTKEVPLFFPWRQESCRVSKDSAPKFKKWVENLESNEPLVVRRGRT</sequence>
<feature type="compositionally biased region" description="Basic and acidic residues" evidence="1">
    <location>
        <begin position="1"/>
        <end position="12"/>
    </location>
</feature>
<feature type="compositionally biased region" description="Basic and acidic residues" evidence="1">
    <location>
        <begin position="38"/>
        <end position="69"/>
    </location>
</feature>
<evidence type="ECO:0000313" key="2">
    <source>
        <dbReference type="EMBL" id="CAP71207.1"/>
    </source>
</evidence>
<dbReference type="GeneID" id="6194638"/>
<feature type="region of interest" description="Disordered" evidence="1">
    <location>
        <begin position="1"/>
        <end position="71"/>
    </location>
</feature>
<name>B2B272_PODAN</name>
<proteinExistence type="predicted"/>
<gene>
    <name evidence="2" type="ORF">PODANS_6_5762</name>
</gene>
<dbReference type="HOGENOM" id="CLU_2050630_0_0_1"/>
<accession>B2B272</accession>
<protein>
    <submittedName>
        <fullName evidence="2">Podospora anserina S mat+ genomic DNA chromosome 6, supercontig 2</fullName>
    </submittedName>
</protein>